<dbReference type="PROSITE" id="PS01117">
    <property type="entry name" value="HTH_MARR_1"/>
    <property type="match status" value="1"/>
</dbReference>
<dbReference type="PRINTS" id="PR00598">
    <property type="entry name" value="HTHMARR"/>
</dbReference>
<dbReference type="EMBL" id="NPEU01000201">
    <property type="protein sequence ID" value="RAI36919.1"/>
    <property type="molecule type" value="Genomic_DNA"/>
</dbReference>
<organism evidence="5 6">
    <name type="scientific">Rhodoplanes elegans</name>
    <dbReference type="NCBI Taxonomy" id="29408"/>
    <lineage>
        <taxon>Bacteria</taxon>
        <taxon>Pseudomonadati</taxon>
        <taxon>Pseudomonadota</taxon>
        <taxon>Alphaproteobacteria</taxon>
        <taxon>Hyphomicrobiales</taxon>
        <taxon>Nitrobacteraceae</taxon>
        <taxon>Rhodoplanes</taxon>
    </lineage>
</organism>
<keyword evidence="6" id="KW-1185">Reference proteome</keyword>
<dbReference type="InterPro" id="IPR039422">
    <property type="entry name" value="MarR/SlyA-like"/>
</dbReference>
<evidence type="ECO:0000313" key="6">
    <source>
        <dbReference type="Proteomes" id="UP000248863"/>
    </source>
</evidence>
<dbReference type="SUPFAM" id="SSF46785">
    <property type="entry name" value="Winged helix' DNA-binding domain"/>
    <property type="match status" value="1"/>
</dbReference>
<evidence type="ECO:0000313" key="5">
    <source>
        <dbReference type="EMBL" id="RAI36919.1"/>
    </source>
</evidence>
<name>A0A327KDR2_9BRAD</name>
<gene>
    <name evidence="5" type="ORF">CH338_16895</name>
</gene>
<dbReference type="GO" id="GO:0006950">
    <property type="term" value="P:response to stress"/>
    <property type="evidence" value="ECO:0007669"/>
    <property type="project" value="TreeGrafter"/>
</dbReference>
<proteinExistence type="predicted"/>
<keyword evidence="1" id="KW-0805">Transcription regulation</keyword>
<dbReference type="RefSeq" id="WP_111358310.1">
    <property type="nucleotide sequence ID" value="NZ_NHSK01000085.1"/>
</dbReference>
<keyword evidence="3" id="KW-0804">Transcription</keyword>
<dbReference type="InterPro" id="IPR023187">
    <property type="entry name" value="Tscrpt_reg_MarR-type_CS"/>
</dbReference>
<dbReference type="PANTHER" id="PTHR33164:SF44">
    <property type="entry name" value="TRANSCRIPTIONAL REGULATORY PROTEIN"/>
    <property type="match status" value="1"/>
</dbReference>
<feature type="domain" description="HTH marR-type" evidence="4">
    <location>
        <begin position="28"/>
        <end position="160"/>
    </location>
</feature>
<dbReference type="Proteomes" id="UP000248863">
    <property type="component" value="Unassembled WGS sequence"/>
</dbReference>
<dbReference type="PROSITE" id="PS50995">
    <property type="entry name" value="HTH_MARR_2"/>
    <property type="match status" value="1"/>
</dbReference>
<protein>
    <submittedName>
        <fullName evidence="5">MarR family transcriptional regulator</fullName>
    </submittedName>
</protein>
<comment type="caution">
    <text evidence="5">The sequence shown here is derived from an EMBL/GenBank/DDBJ whole genome shotgun (WGS) entry which is preliminary data.</text>
</comment>
<evidence type="ECO:0000259" key="4">
    <source>
        <dbReference type="PROSITE" id="PS50995"/>
    </source>
</evidence>
<accession>A0A327KDR2</accession>
<dbReference type="InterPro" id="IPR036388">
    <property type="entry name" value="WH-like_DNA-bd_sf"/>
</dbReference>
<dbReference type="AlphaFoldDB" id="A0A327KDR2"/>
<dbReference type="Pfam" id="PF12802">
    <property type="entry name" value="MarR_2"/>
    <property type="match status" value="1"/>
</dbReference>
<dbReference type="Gene3D" id="1.10.10.10">
    <property type="entry name" value="Winged helix-like DNA-binding domain superfamily/Winged helix DNA-binding domain"/>
    <property type="match status" value="1"/>
</dbReference>
<sequence>MADINVRATPPRPLGMDAGTAAAPDLPIWDVIELLYFAYRDFVADPDSVLATFGFGRAHHRVLHFVTRNPGLKVAELLDILRITKQSLARVLKQLVDEGFVEQREGETDRRQRRLFATAKGEALALKLATQQTRRIRRALAELGPDGHALARRFLVGMIDASGREEALHFVDRATGVPDRR</sequence>
<dbReference type="InterPro" id="IPR000835">
    <property type="entry name" value="HTH_MarR-typ"/>
</dbReference>
<dbReference type="OrthoDB" id="9799368at2"/>
<evidence type="ECO:0000256" key="2">
    <source>
        <dbReference type="ARBA" id="ARBA00023125"/>
    </source>
</evidence>
<dbReference type="PANTHER" id="PTHR33164">
    <property type="entry name" value="TRANSCRIPTIONAL REGULATOR, MARR FAMILY"/>
    <property type="match status" value="1"/>
</dbReference>
<keyword evidence="2" id="KW-0238">DNA-binding</keyword>
<evidence type="ECO:0000256" key="3">
    <source>
        <dbReference type="ARBA" id="ARBA00023163"/>
    </source>
</evidence>
<dbReference type="SMART" id="SM00347">
    <property type="entry name" value="HTH_MARR"/>
    <property type="match status" value="1"/>
</dbReference>
<evidence type="ECO:0000256" key="1">
    <source>
        <dbReference type="ARBA" id="ARBA00023015"/>
    </source>
</evidence>
<dbReference type="GO" id="GO:0003677">
    <property type="term" value="F:DNA binding"/>
    <property type="evidence" value="ECO:0007669"/>
    <property type="project" value="UniProtKB-KW"/>
</dbReference>
<reference evidence="5 6" key="1">
    <citation type="submission" date="2017-07" db="EMBL/GenBank/DDBJ databases">
        <title>Draft Genome Sequences of Select Purple Nonsulfur Bacteria.</title>
        <authorList>
            <person name="Lasarre B."/>
            <person name="Mckinlay J.B."/>
        </authorList>
    </citation>
    <scope>NUCLEOTIDE SEQUENCE [LARGE SCALE GENOMIC DNA]</scope>
    <source>
        <strain evidence="5 6">DSM 11907</strain>
    </source>
</reference>
<dbReference type="InterPro" id="IPR036390">
    <property type="entry name" value="WH_DNA-bd_sf"/>
</dbReference>
<dbReference type="GO" id="GO:0003700">
    <property type="term" value="F:DNA-binding transcription factor activity"/>
    <property type="evidence" value="ECO:0007669"/>
    <property type="project" value="InterPro"/>
</dbReference>